<dbReference type="Gene3D" id="3.30.1540.10">
    <property type="entry name" value="formyl-coa transferase, domain 3"/>
    <property type="match status" value="1"/>
</dbReference>
<dbReference type="InterPro" id="IPR003673">
    <property type="entry name" value="CoA-Trfase_fam_III"/>
</dbReference>
<dbReference type="InterPro" id="IPR050483">
    <property type="entry name" value="CoA-transferase_III_domain"/>
</dbReference>
<dbReference type="InterPro" id="IPR023606">
    <property type="entry name" value="CoA-Trfase_III_dom_1_sf"/>
</dbReference>
<sequence>MHANELPIGHSEPTFSILEGVRVLDLTTSIAGPYATMLLSDFGADVIKIERPTGDDARYWGPPFIDGESLWFLSVNRNKRSVKLDFTNASGRAVFEALLDKADVVVTNQTKDVQAKLGMTPAELRSGRERLIVASITGFGLSGRNSSKPCYDLIAEGYSGIMDLTGPSDAAPQKVGAPAADMLAGGDAAMAVLAALYRRQHTGQGATVDIALTESMVRFTSPRIVPYLGSGEVSRRTGGRDSVIAIYQTFDTADEPLTLSLGTDRIWQRFWDLVQRPEIGIDPALANNAQRRERREEIVSVIQEILVTKPRAQWLDMLAEAGVPAGPIYRVDEVTEDDHFHDRNLFFQIPRNGYALPQVGLGIQLDGKAAGYRNAPPRLGEHTQQVLADLLGYSPAQCEILRNDNVI</sequence>
<dbReference type="Proteomes" id="UP000254602">
    <property type="component" value="Unassembled WGS sequence"/>
</dbReference>
<dbReference type="PANTHER" id="PTHR48207:SF3">
    <property type="entry name" value="SUCCINATE--HYDROXYMETHYLGLUTARATE COA-TRANSFERASE"/>
    <property type="match status" value="1"/>
</dbReference>
<dbReference type="RefSeq" id="WP_115274832.1">
    <property type="nucleotide sequence ID" value="NZ_UGUY01000001.1"/>
</dbReference>
<proteinExistence type="predicted"/>
<protein>
    <submittedName>
        <fullName evidence="2">L-carnitine dehydratase/bile acid-inducible protein F</fullName>
        <ecNumber evidence="2">2.8.3.16</ecNumber>
    </submittedName>
</protein>
<evidence type="ECO:0000313" key="2">
    <source>
        <dbReference type="EMBL" id="SUD69765.1"/>
    </source>
</evidence>
<dbReference type="EMBL" id="UGUY01000001">
    <property type="protein sequence ID" value="SUD69765.1"/>
    <property type="molecule type" value="Genomic_DNA"/>
</dbReference>
<dbReference type="GO" id="GO:0033608">
    <property type="term" value="F:formyl-CoA transferase activity"/>
    <property type="evidence" value="ECO:0007669"/>
    <property type="project" value="UniProtKB-EC"/>
</dbReference>
<reference evidence="2 3" key="1">
    <citation type="submission" date="2018-06" db="EMBL/GenBank/DDBJ databases">
        <authorList>
            <consortium name="Pathogen Informatics"/>
            <person name="Doyle S."/>
        </authorList>
    </citation>
    <scope>NUCLEOTIDE SEQUENCE [LARGE SCALE GENOMIC DNA]</scope>
    <source>
        <strain evidence="2 3">NCTC7914</strain>
    </source>
</reference>
<organism evidence="2 3">
    <name type="scientific">Pseudomonas putida</name>
    <name type="common">Arthrobacter siderocapsulatus</name>
    <dbReference type="NCBI Taxonomy" id="303"/>
    <lineage>
        <taxon>Bacteria</taxon>
        <taxon>Pseudomonadati</taxon>
        <taxon>Pseudomonadota</taxon>
        <taxon>Gammaproteobacteria</taxon>
        <taxon>Pseudomonadales</taxon>
        <taxon>Pseudomonadaceae</taxon>
        <taxon>Pseudomonas</taxon>
    </lineage>
</organism>
<evidence type="ECO:0000256" key="1">
    <source>
        <dbReference type="ARBA" id="ARBA00022679"/>
    </source>
</evidence>
<dbReference type="InterPro" id="IPR044855">
    <property type="entry name" value="CoA-Trfase_III_dom3_sf"/>
</dbReference>
<keyword evidence="1 2" id="KW-0808">Transferase</keyword>
<dbReference type="Pfam" id="PF02515">
    <property type="entry name" value="CoA_transf_3"/>
    <property type="match status" value="1"/>
</dbReference>
<gene>
    <name evidence="2" type="primary">frc_5</name>
    <name evidence="2" type="ORF">NCTC7914_03913</name>
</gene>
<dbReference type="AlphaFoldDB" id="A0A379KQL1"/>
<dbReference type="SUPFAM" id="SSF89796">
    <property type="entry name" value="CoA-transferase family III (CaiB/BaiF)"/>
    <property type="match status" value="1"/>
</dbReference>
<dbReference type="PANTHER" id="PTHR48207">
    <property type="entry name" value="SUCCINATE--HYDROXYMETHYLGLUTARATE COA-TRANSFERASE"/>
    <property type="match status" value="1"/>
</dbReference>
<name>A0A379KQL1_PSEPU</name>
<evidence type="ECO:0000313" key="3">
    <source>
        <dbReference type="Proteomes" id="UP000254602"/>
    </source>
</evidence>
<dbReference type="Gene3D" id="3.40.50.10540">
    <property type="entry name" value="Crotonobetainyl-coa:carnitine coa-transferase, domain 1"/>
    <property type="match status" value="1"/>
</dbReference>
<dbReference type="EC" id="2.8.3.16" evidence="2"/>
<accession>A0A379KQL1</accession>